<keyword evidence="9" id="KW-1185">Reference proteome</keyword>
<evidence type="ECO:0000259" key="7">
    <source>
        <dbReference type="Pfam" id="PF09368"/>
    </source>
</evidence>
<dbReference type="RefSeq" id="XP_016257900.1">
    <property type="nucleotide sequence ID" value="XM_016411859.1"/>
</dbReference>
<gene>
    <name evidence="8" type="ORF">PV06_10319</name>
</gene>
<dbReference type="AlphaFoldDB" id="A0A0D2DPA2"/>
<feature type="coiled-coil region" evidence="5">
    <location>
        <begin position="122"/>
        <end position="152"/>
    </location>
</feature>
<reference evidence="8 9" key="1">
    <citation type="submission" date="2015-01" db="EMBL/GenBank/DDBJ databases">
        <title>The Genome Sequence of Exophiala oligosperma CBS72588.</title>
        <authorList>
            <consortium name="The Broad Institute Genomics Platform"/>
            <person name="Cuomo C."/>
            <person name="de Hoog S."/>
            <person name="Gorbushina A."/>
            <person name="Stielow B."/>
            <person name="Teixiera M."/>
            <person name="Abouelleil A."/>
            <person name="Chapman S.B."/>
            <person name="Priest M."/>
            <person name="Young S.K."/>
            <person name="Wortman J."/>
            <person name="Nusbaum C."/>
            <person name="Birren B."/>
        </authorList>
    </citation>
    <scope>NUCLEOTIDE SEQUENCE [LARGE SCALE GENOMIC DNA]</scope>
    <source>
        <strain evidence="8 9">CBS 72588</strain>
    </source>
</reference>
<feature type="compositionally biased region" description="Basic and acidic residues" evidence="6">
    <location>
        <begin position="439"/>
        <end position="469"/>
    </location>
</feature>
<evidence type="ECO:0000313" key="9">
    <source>
        <dbReference type="Proteomes" id="UP000053342"/>
    </source>
</evidence>
<feature type="region of interest" description="Disordered" evidence="6">
    <location>
        <begin position="322"/>
        <end position="486"/>
    </location>
</feature>
<keyword evidence="5" id="KW-0175">Coiled coil</keyword>
<dbReference type="PANTHER" id="PTHR13237">
    <property type="entry name" value="SOMETHING ABOUT SILENCING PROTEIN 10-RELATED"/>
    <property type="match status" value="1"/>
</dbReference>
<feature type="domain" description="Sas10 C-terminal" evidence="7">
    <location>
        <begin position="533"/>
        <end position="607"/>
    </location>
</feature>
<evidence type="ECO:0000256" key="6">
    <source>
        <dbReference type="SAM" id="MobiDB-lite"/>
    </source>
</evidence>
<feature type="compositionally biased region" description="Basic and acidic residues" evidence="6">
    <location>
        <begin position="322"/>
        <end position="333"/>
    </location>
</feature>
<dbReference type="GO" id="GO:0000462">
    <property type="term" value="P:maturation of SSU-rRNA from tricistronic rRNA transcript (SSU-rRNA, 5.8S rRNA, LSU-rRNA)"/>
    <property type="evidence" value="ECO:0007669"/>
    <property type="project" value="TreeGrafter"/>
</dbReference>
<dbReference type="InterPro" id="IPR018972">
    <property type="entry name" value="Sas10_C_dom"/>
</dbReference>
<dbReference type="EMBL" id="KN847343">
    <property type="protein sequence ID" value="KIW37684.1"/>
    <property type="molecule type" value="Genomic_DNA"/>
</dbReference>
<feature type="region of interest" description="Disordered" evidence="6">
    <location>
        <begin position="48"/>
        <end position="115"/>
    </location>
</feature>
<dbReference type="Proteomes" id="UP000053342">
    <property type="component" value="Unassembled WGS sequence"/>
</dbReference>
<dbReference type="PANTHER" id="PTHR13237:SF8">
    <property type="entry name" value="SOMETHING ABOUT SILENCING PROTEIN 10"/>
    <property type="match status" value="1"/>
</dbReference>
<dbReference type="InterPro" id="IPR007146">
    <property type="entry name" value="Sas10/Utp3/C1D"/>
</dbReference>
<dbReference type="GO" id="GO:0032040">
    <property type="term" value="C:small-subunit processome"/>
    <property type="evidence" value="ECO:0007669"/>
    <property type="project" value="TreeGrafter"/>
</dbReference>
<evidence type="ECO:0000256" key="5">
    <source>
        <dbReference type="SAM" id="Coils"/>
    </source>
</evidence>
<evidence type="ECO:0000313" key="8">
    <source>
        <dbReference type="EMBL" id="KIW37684.1"/>
    </source>
</evidence>
<keyword evidence="3" id="KW-0597">Phosphoprotein</keyword>
<evidence type="ECO:0000256" key="3">
    <source>
        <dbReference type="ARBA" id="ARBA00022553"/>
    </source>
</evidence>
<proteinExistence type="inferred from homology"/>
<feature type="compositionally biased region" description="Acidic residues" evidence="6">
    <location>
        <begin position="385"/>
        <end position="394"/>
    </location>
</feature>
<dbReference type="STRING" id="215243.A0A0D2DPA2"/>
<dbReference type="Pfam" id="PF09368">
    <property type="entry name" value="Sas10"/>
    <property type="match status" value="1"/>
</dbReference>
<evidence type="ECO:0000256" key="1">
    <source>
        <dbReference type="ARBA" id="ARBA00004123"/>
    </source>
</evidence>
<organism evidence="8 9">
    <name type="scientific">Exophiala oligosperma</name>
    <dbReference type="NCBI Taxonomy" id="215243"/>
    <lineage>
        <taxon>Eukaryota</taxon>
        <taxon>Fungi</taxon>
        <taxon>Dikarya</taxon>
        <taxon>Ascomycota</taxon>
        <taxon>Pezizomycotina</taxon>
        <taxon>Eurotiomycetes</taxon>
        <taxon>Chaetothyriomycetidae</taxon>
        <taxon>Chaetothyriales</taxon>
        <taxon>Herpotrichiellaceae</taxon>
        <taxon>Exophiala</taxon>
    </lineage>
</organism>
<keyword evidence="4" id="KW-0539">Nucleus</keyword>
<dbReference type="GeneID" id="27362393"/>
<accession>A0A0D2DPA2</accession>
<dbReference type="OrthoDB" id="1924577at2759"/>
<feature type="region of interest" description="Disordered" evidence="6">
    <location>
        <begin position="1"/>
        <end position="30"/>
    </location>
</feature>
<dbReference type="VEuPathDB" id="FungiDB:PV06_10319"/>
<protein>
    <recommendedName>
        <fullName evidence="7">Sas10 C-terminal domain-containing protein</fullName>
    </recommendedName>
</protein>
<evidence type="ECO:0000256" key="2">
    <source>
        <dbReference type="ARBA" id="ARBA00010979"/>
    </source>
</evidence>
<name>A0A0D2DPA2_9EURO</name>
<feature type="compositionally biased region" description="Basic residues" evidence="6">
    <location>
        <begin position="549"/>
        <end position="565"/>
    </location>
</feature>
<feature type="compositionally biased region" description="Acidic residues" evidence="6">
    <location>
        <begin position="78"/>
        <end position="96"/>
    </location>
</feature>
<dbReference type="Pfam" id="PF04000">
    <property type="entry name" value="Sas10_Utp3"/>
    <property type="match status" value="1"/>
</dbReference>
<comment type="subcellular location">
    <subcellularLocation>
        <location evidence="1">Nucleus</location>
    </subcellularLocation>
</comment>
<feature type="compositionally biased region" description="Acidic residues" evidence="6">
    <location>
        <begin position="470"/>
        <end position="479"/>
    </location>
</feature>
<feature type="compositionally biased region" description="Acidic residues" evidence="6">
    <location>
        <begin position="58"/>
        <end position="71"/>
    </location>
</feature>
<comment type="similarity">
    <text evidence="2">Belongs to the SAS10 family.</text>
</comment>
<evidence type="ECO:0000256" key="4">
    <source>
        <dbReference type="ARBA" id="ARBA00023242"/>
    </source>
</evidence>
<feature type="region of interest" description="Disordered" evidence="6">
    <location>
        <begin position="549"/>
        <end position="569"/>
    </location>
</feature>
<dbReference type="HOGENOM" id="CLU_019106_1_0_1"/>
<sequence>MAKKRKAGRASQQAVPDRTERYDVDERFDDSEDEFFAGRDKVLLDEAPAAKRVRRLEEQEEQLQSSDEEVYQDAHADVEDDLEDDDDGDVDFDADAGDQRDGYEDEELEENWGTTKADYYNADVIETEADALEEEAEARRLQQKQLKSMTEADFGFDESAWMDTETQKTQGKRSAVEKLPELQIPPNATAKERTQILKYRYPEFEPLAQDFISLQDEYRELKKKIEISGVPSGQTVERNISLTRFWALSSYLGAVAMYLAVLTSSKSGTALAPGELREHPIMSNLVRCRDLWQEAQDLKSVEVPAAEEEVVSVQPPEVRLPEQSKYKIEAKKPEKSKKSKKTTTSATMTGDVLPEPAPSPKKTKKPKKSKRDDLKELLASSLQTPEDDESDFGDEVPLTAEEAAEKAKRKKSLRFYTSQIAQKANKRGAASRNAGGDDDVPHKERLRDRQDRLMREAEMRGREAAHGDEEVFDSGDDDTGMGRELNDDANEYYDMLISSKKAKKADKQARAEAYAEAARQGAQVYEEEQVGADGKRKITYAIEKNKGLAPKRKKDVRNPRVKKRKKFDEKMKKLGSIRQVYKGGEGRGGYGGEATGIKTNVIKSIKL</sequence>